<keyword evidence="2" id="KW-1185">Reference proteome</keyword>
<protein>
    <submittedName>
        <fullName evidence="1">Uncharacterized protein</fullName>
    </submittedName>
</protein>
<gene>
    <name evidence="1" type="ORF">GWK08_08925</name>
</gene>
<organism evidence="1 2">
    <name type="scientific">Leptobacterium flavescens</name>
    <dbReference type="NCBI Taxonomy" id="472055"/>
    <lineage>
        <taxon>Bacteria</taxon>
        <taxon>Pseudomonadati</taxon>
        <taxon>Bacteroidota</taxon>
        <taxon>Flavobacteriia</taxon>
        <taxon>Flavobacteriales</taxon>
        <taxon>Flavobacteriaceae</taxon>
        <taxon>Leptobacterium</taxon>
    </lineage>
</organism>
<name>A0A6P0UKR4_9FLAO</name>
<reference evidence="1 2" key="1">
    <citation type="submission" date="2020-01" db="EMBL/GenBank/DDBJ databases">
        <title>Leptobacterium flavescens.</title>
        <authorList>
            <person name="Wang G."/>
        </authorList>
    </citation>
    <scope>NUCLEOTIDE SEQUENCE [LARGE SCALE GENOMIC DNA]</scope>
    <source>
        <strain evidence="1 2">KCTC 22160</strain>
    </source>
</reference>
<dbReference type="Proteomes" id="UP000468581">
    <property type="component" value="Unassembled WGS sequence"/>
</dbReference>
<evidence type="ECO:0000313" key="1">
    <source>
        <dbReference type="EMBL" id="NER13557.1"/>
    </source>
</evidence>
<accession>A0A6P0UKR4</accession>
<dbReference type="EMBL" id="JAABOO010000002">
    <property type="protein sequence ID" value="NER13557.1"/>
    <property type="molecule type" value="Genomic_DNA"/>
</dbReference>
<comment type="caution">
    <text evidence="1">The sequence shown here is derived from an EMBL/GenBank/DDBJ whole genome shotgun (WGS) entry which is preliminary data.</text>
</comment>
<dbReference type="AlphaFoldDB" id="A0A6P0UKR4"/>
<sequence length="221" mass="24749">MIVGTSHNLMEALKERYPKAQIDELKPVIKDTNSFNSIVPDAATLYFGYFNKQTTVLIFDDIKRDYQPLTVEPRDTVLFATLPQNIPDETAQFVGFEITSRVPIIPALVFHAVNGFFTDDTDNPITGTSYEIKVERFNPEDDVNTVAPIETNVIATDATTGAWDAGFLRAGFKYRLLSNDEAIWVLHFNPGAFPVHWVNNTSEAANLDQAYVGIFLRALTL</sequence>
<evidence type="ECO:0000313" key="2">
    <source>
        <dbReference type="Proteomes" id="UP000468581"/>
    </source>
</evidence>
<proteinExistence type="predicted"/>
<dbReference type="RefSeq" id="WP_163606593.1">
    <property type="nucleotide sequence ID" value="NZ_JAABOO010000002.1"/>
</dbReference>